<dbReference type="SUPFAM" id="SSF74650">
    <property type="entry name" value="Galactose mutarotase-like"/>
    <property type="match status" value="1"/>
</dbReference>
<proteinExistence type="inferred from homology"/>
<dbReference type="PROSITE" id="PS00129">
    <property type="entry name" value="GLYCOSYL_HYDROL_F31_1"/>
    <property type="match status" value="1"/>
</dbReference>
<reference evidence="8 9" key="1">
    <citation type="submission" date="2019-03" db="EMBL/GenBank/DDBJ databases">
        <title>Genomic Encyclopedia of Type Strains, Phase IV (KMG-IV): sequencing the most valuable type-strain genomes for metagenomic binning, comparative biology and taxonomic classification.</title>
        <authorList>
            <person name="Goeker M."/>
        </authorList>
    </citation>
    <scope>NUCLEOTIDE SEQUENCE [LARGE SCALE GENOMIC DNA]</scope>
    <source>
        <strain evidence="8 9">DSM 29487</strain>
    </source>
</reference>
<gene>
    <name evidence="8" type="ORF">EDD60_11910</name>
</gene>
<dbReference type="InterPro" id="IPR025887">
    <property type="entry name" value="Glyco_hydro_31_N_dom"/>
</dbReference>
<dbReference type="Gene3D" id="3.20.20.80">
    <property type="entry name" value="Glycosidases"/>
    <property type="match status" value="1"/>
</dbReference>
<evidence type="ECO:0000259" key="5">
    <source>
        <dbReference type="Pfam" id="PF01055"/>
    </source>
</evidence>
<dbReference type="EMBL" id="SMCQ01000019">
    <property type="protein sequence ID" value="TCV95023.1"/>
    <property type="molecule type" value="Genomic_DNA"/>
</dbReference>
<dbReference type="AlphaFoldDB" id="A0A4R3YUY6"/>
<accession>A0A4R3YUY6</accession>
<evidence type="ECO:0000256" key="3">
    <source>
        <dbReference type="ARBA" id="ARBA00023295"/>
    </source>
</evidence>
<dbReference type="SUPFAM" id="SSF51011">
    <property type="entry name" value="Glycosyl hydrolase domain"/>
    <property type="match status" value="1"/>
</dbReference>
<dbReference type="CDD" id="cd06604">
    <property type="entry name" value="GH31_glucosidase_II_MalA"/>
    <property type="match status" value="1"/>
</dbReference>
<dbReference type="InterPro" id="IPR011013">
    <property type="entry name" value="Gal_mutarotase_sf_dom"/>
</dbReference>
<evidence type="ECO:0000256" key="1">
    <source>
        <dbReference type="ARBA" id="ARBA00007806"/>
    </source>
</evidence>
<dbReference type="PANTHER" id="PTHR22762:SF120">
    <property type="entry name" value="HETEROGLYCAN GLUCOSIDASE 1"/>
    <property type="match status" value="1"/>
</dbReference>
<dbReference type="CDD" id="cd14752">
    <property type="entry name" value="GH31_N"/>
    <property type="match status" value="1"/>
</dbReference>
<keyword evidence="3 4" id="KW-0326">Glycosidase</keyword>
<evidence type="ECO:0000259" key="7">
    <source>
        <dbReference type="Pfam" id="PF21365"/>
    </source>
</evidence>
<dbReference type="GO" id="GO:0004553">
    <property type="term" value="F:hydrolase activity, hydrolyzing O-glycosyl compounds"/>
    <property type="evidence" value="ECO:0007669"/>
    <property type="project" value="InterPro"/>
</dbReference>
<dbReference type="Pfam" id="PF21365">
    <property type="entry name" value="Glyco_hydro_31_3rd"/>
    <property type="match status" value="1"/>
</dbReference>
<evidence type="ECO:0000313" key="9">
    <source>
        <dbReference type="Proteomes" id="UP000295515"/>
    </source>
</evidence>
<feature type="domain" description="Glycosyl hydrolase family 31 C-terminal" evidence="7">
    <location>
        <begin position="523"/>
        <end position="612"/>
    </location>
</feature>
<organism evidence="8 9">
    <name type="scientific">Longibaculum muris</name>
    <dbReference type="NCBI Taxonomy" id="1796628"/>
    <lineage>
        <taxon>Bacteria</taxon>
        <taxon>Bacillati</taxon>
        <taxon>Bacillota</taxon>
        <taxon>Erysipelotrichia</taxon>
        <taxon>Erysipelotrichales</taxon>
        <taxon>Coprobacillaceae</taxon>
        <taxon>Longibaculum</taxon>
    </lineage>
</organism>
<feature type="domain" description="Glycoside hydrolase family 31 N-terminal" evidence="6">
    <location>
        <begin position="35"/>
        <end position="112"/>
    </location>
</feature>
<dbReference type="InterPro" id="IPR048395">
    <property type="entry name" value="Glyco_hydro_31_C"/>
</dbReference>
<dbReference type="GO" id="GO:0005975">
    <property type="term" value="P:carbohydrate metabolic process"/>
    <property type="evidence" value="ECO:0007669"/>
    <property type="project" value="InterPro"/>
</dbReference>
<evidence type="ECO:0000259" key="6">
    <source>
        <dbReference type="Pfam" id="PF13802"/>
    </source>
</evidence>
<dbReference type="Gene3D" id="2.60.40.1760">
    <property type="entry name" value="glycosyl hydrolase (family 31)"/>
    <property type="match status" value="1"/>
</dbReference>
<protein>
    <submittedName>
        <fullName evidence="8">Alpha-glucosidase</fullName>
    </submittedName>
</protein>
<comment type="caution">
    <text evidence="8">The sequence shown here is derived from an EMBL/GenBank/DDBJ whole genome shotgun (WGS) entry which is preliminary data.</text>
</comment>
<evidence type="ECO:0000256" key="4">
    <source>
        <dbReference type="RuleBase" id="RU361185"/>
    </source>
</evidence>
<evidence type="ECO:0000313" key="8">
    <source>
        <dbReference type="EMBL" id="TCV95023.1"/>
    </source>
</evidence>
<dbReference type="InterPro" id="IPR030458">
    <property type="entry name" value="Glyco_hydro_31_AS"/>
</dbReference>
<dbReference type="RefSeq" id="WP_066445094.1">
    <property type="nucleotide sequence ID" value="NZ_JANKBF010000017.1"/>
</dbReference>
<name>A0A4R3YUY6_9FIRM</name>
<dbReference type="Gene3D" id="2.60.40.4040">
    <property type="match status" value="1"/>
</dbReference>
<dbReference type="Pfam" id="PF13802">
    <property type="entry name" value="Gal_mutarotas_2"/>
    <property type="match status" value="1"/>
</dbReference>
<keyword evidence="2 4" id="KW-0378">Hydrolase</keyword>
<dbReference type="InterPro" id="IPR017853">
    <property type="entry name" value="GH"/>
</dbReference>
<sequence length="679" mass="80154">MIKRYRYGQPISTDTIVKSIPICDENIAFFQLENKEKMTFTYTMDDNDIIYGLGENMRGINKRGFTYISRCMDGAKHTEDRNSLYAAHNFFIIDGKKQLGVFFDAAGIVSYDIGETEIDQLIITCDDNDFDIYLIEGDNLKDIAKQFRQLIGQSYIPPKWALGYHQSRWMYKTEDDFRNIVKQYQENQIPLDAIYLDIDYMEDYESFTINRENLPHFEELVQEFKEQGVHMVPIIDAGIKVKEGYHVYDEGVKQNRFCKDKDGKNFKCGVWPGYCHFVDVLNEDNRHWFGDQYQFLLDKGIDGIWNDMNEPSIFYTDERLNEAYSLVDELRDSELNLFTYFKMRGQFSKLSSNPKDYQLFYHDINGQKVRHDKVHNLYGYNLTRAAGEAFERFSPEKRILLFSRGSMIGMHRYSGIWTGDNLAWWSHLKLCIQQMPNINLCGFLYSGGDLGGFGSDTNEELLMRWVQFGIFTPLMRNHSQSQRAQELYAFKHTEIFKNMIEIRYAFIPYLYSELVKAALSDESYFRPLAFDYEDDKQARLIEDQLMVGEAIMIAPIYEQNGRGRFVYLPENMKLIRMRSLSDYDEIELEKGNHYIHVGFNEMIFFIKPNHIVPFAKPALTTRDMNFDELYVLGYVQDEIEYTLYDDDGYTRDINQPEHFHKIYASKEYCDCKTKKVQYR</sequence>
<feature type="domain" description="Glycoside hydrolase family 31 TIM barrel" evidence="5">
    <location>
        <begin position="155"/>
        <end position="512"/>
    </location>
</feature>
<dbReference type="InterPro" id="IPR000322">
    <property type="entry name" value="Glyco_hydro_31_TIM"/>
</dbReference>
<comment type="similarity">
    <text evidence="1 4">Belongs to the glycosyl hydrolase 31 family.</text>
</comment>
<dbReference type="GO" id="GO:0030246">
    <property type="term" value="F:carbohydrate binding"/>
    <property type="evidence" value="ECO:0007669"/>
    <property type="project" value="InterPro"/>
</dbReference>
<dbReference type="SUPFAM" id="SSF51445">
    <property type="entry name" value="(Trans)glycosidases"/>
    <property type="match status" value="1"/>
</dbReference>
<dbReference type="GeneID" id="98916103"/>
<keyword evidence="9" id="KW-1185">Reference proteome</keyword>
<dbReference type="Pfam" id="PF01055">
    <property type="entry name" value="Glyco_hydro_31_2nd"/>
    <property type="match status" value="1"/>
</dbReference>
<evidence type="ECO:0000256" key="2">
    <source>
        <dbReference type="ARBA" id="ARBA00022801"/>
    </source>
</evidence>
<dbReference type="PANTHER" id="PTHR22762">
    <property type="entry name" value="ALPHA-GLUCOSIDASE"/>
    <property type="match status" value="1"/>
</dbReference>
<dbReference type="Proteomes" id="UP000295515">
    <property type="component" value="Unassembled WGS sequence"/>
</dbReference>